<sequence>MAAAAALTAAPTLAKVFGDKKAIGDIVKNFDFSKMDVRESTREDHLHMGLAPSYGPEGELKSEAIKLMDKHLKIMIAGTMKSLEAVPPKERTWEKILAIMMQNPLLEPEVETTARVDKLIKNGHNVFKFDGSPDAAIVKEATWFTKLISDEDVLKSTKIDIKVLANIVAQTGATVDCFASLISKTERHEKTIVDIGVLRFPDQDRPHFQLYRIQLHAWSQSKRVVMVQDDSNGITGEYFSRNFRPRKSVIDGLKPETQALAIKQAEDIFA</sequence>
<keyword evidence="2" id="KW-1185">Reference proteome</keyword>
<evidence type="ECO:0000313" key="2">
    <source>
        <dbReference type="Proteomes" id="UP000521872"/>
    </source>
</evidence>
<comment type="caution">
    <text evidence="1">The sequence shown here is derived from an EMBL/GenBank/DDBJ whole genome shotgun (WGS) entry which is preliminary data.</text>
</comment>
<dbReference type="AlphaFoldDB" id="A0A8H4R2S8"/>
<accession>A0A8H4R2S8</accession>
<dbReference type="EMBL" id="JAACJL010000002">
    <property type="protein sequence ID" value="KAF4622187.1"/>
    <property type="molecule type" value="Genomic_DNA"/>
</dbReference>
<name>A0A8H4R2S8_9AGAR</name>
<protein>
    <submittedName>
        <fullName evidence="1">Uncharacterized protein</fullName>
    </submittedName>
</protein>
<organism evidence="1 2">
    <name type="scientific">Agrocybe pediades</name>
    <dbReference type="NCBI Taxonomy" id="84607"/>
    <lineage>
        <taxon>Eukaryota</taxon>
        <taxon>Fungi</taxon>
        <taxon>Dikarya</taxon>
        <taxon>Basidiomycota</taxon>
        <taxon>Agaricomycotina</taxon>
        <taxon>Agaricomycetes</taxon>
        <taxon>Agaricomycetidae</taxon>
        <taxon>Agaricales</taxon>
        <taxon>Agaricineae</taxon>
        <taxon>Strophariaceae</taxon>
        <taxon>Agrocybe</taxon>
    </lineage>
</organism>
<dbReference type="Proteomes" id="UP000521872">
    <property type="component" value="Unassembled WGS sequence"/>
</dbReference>
<evidence type="ECO:0000313" key="1">
    <source>
        <dbReference type="EMBL" id="KAF4622187.1"/>
    </source>
</evidence>
<proteinExistence type="predicted"/>
<reference evidence="1 2" key="1">
    <citation type="submission" date="2019-12" db="EMBL/GenBank/DDBJ databases">
        <authorList>
            <person name="Floudas D."/>
            <person name="Bentzer J."/>
            <person name="Ahren D."/>
            <person name="Johansson T."/>
            <person name="Persson P."/>
            <person name="Tunlid A."/>
        </authorList>
    </citation>
    <scope>NUCLEOTIDE SEQUENCE [LARGE SCALE GENOMIC DNA]</scope>
    <source>
        <strain evidence="1 2">CBS 102.39</strain>
    </source>
</reference>
<gene>
    <name evidence="1" type="ORF">D9613_009423</name>
</gene>